<gene>
    <name evidence="3" type="ORF">SAMN05192573_102451</name>
</gene>
<dbReference type="EMBL" id="FNCG01000002">
    <property type="protein sequence ID" value="SDG17967.1"/>
    <property type="molecule type" value="Genomic_DNA"/>
</dbReference>
<dbReference type="RefSeq" id="WP_091163321.1">
    <property type="nucleotide sequence ID" value="NZ_FNCG01000002.1"/>
</dbReference>
<organism evidence="3 4">
    <name type="scientific">Mucilaginibacter gossypii</name>
    <dbReference type="NCBI Taxonomy" id="551996"/>
    <lineage>
        <taxon>Bacteria</taxon>
        <taxon>Pseudomonadati</taxon>
        <taxon>Bacteroidota</taxon>
        <taxon>Sphingobacteriia</taxon>
        <taxon>Sphingobacteriales</taxon>
        <taxon>Sphingobacteriaceae</taxon>
        <taxon>Mucilaginibacter</taxon>
    </lineage>
</organism>
<dbReference type="Proteomes" id="UP000199705">
    <property type="component" value="Unassembled WGS sequence"/>
</dbReference>
<keyword evidence="1" id="KW-0862">Zinc</keyword>
<protein>
    <submittedName>
        <fullName evidence="3">SWIM zinc finger</fullName>
    </submittedName>
</protein>
<dbReference type="STRING" id="551996.SAMN05192573_102451"/>
<evidence type="ECO:0000313" key="4">
    <source>
        <dbReference type="Proteomes" id="UP000199705"/>
    </source>
</evidence>
<evidence type="ECO:0000313" key="3">
    <source>
        <dbReference type="EMBL" id="SDG17967.1"/>
    </source>
</evidence>
<dbReference type="Pfam" id="PF04434">
    <property type="entry name" value="SWIM"/>
    <property type="match status" value="1"/>
</dbReference>
<feature type="domain" description="SWIM-type" evidence="2">
    <location>
        <begin position="52"/>
        <end position="85"/>
    </location>
</feature>
<evidence type="ECO:0000256" key="1">
    <source>
        <dbReference type="PROSITE-ProRule" id="PRU00325"/>
    </source>
</evidence>
<keyword evidence="1" id="KW-0863">Zinc-finger</keyword>
<evidence type="ECO:0000259" key="2">
    <source>
        <dbReference type="PROSITE" id="PS50966"/>
    </source>
</evidence>
<dbReference type="AlphaFoldDB" id="A0A1G7S4L5"/>
<accession>A0A1G7S4L5</accession>
<proteinExistence type="predicted"/>
<name>A0A1G7S4L5_9SPHI</name>
<keyword evidence="4" id="KW-1185">Reference proteome</keyword>
<reference evidence="4" key="1">
    <citation type="submission" date="2016-10" db="EMBL/GenBank/DDBJ databases">
        <authorList>
            <person name="Varghese N."/>
            <person name="Submissions S."/>
        </authorList>
    </citation>
    <scope>NUCLEOTIDE SEQUENCE [LARGE SCALE GENOMIC DNA]</scope>
    <source>
        <strain evidence="4">Gh-67</strain>
    </source>
</reference>
<keyword evidence="1" id="KW-0479">Metal-binding</keyword>
<dbReference type="InterPro" id="IPR007527">
    <property type="entry name" value="Znf_SWIM"/>
</dbReference>
<dbReference type="PROSITE" id="PS50966">
    <property type="entry name" value="ZF_SWIM"/>
    <property type="match status" value="1"/>
</dbReference>
<sequence>MQLTEDQIYALAPDEASKKAGRDLANPAKWGSKGISEEALWGECQGSGSKPYQTQVDLGAIAFKCSCPSRKFPCKHGLGLMLLCARQPGLFAKSTMPAWVSDWINKRAEKEEKKVEKADEKPVDESAQAKRVQAREEKVSAGIAELMVWIKDIVRGGILTIPEKTPAYWDNMARRMVDAQASGLAGMVRNLGATNFWNEGWQSGFIDKLLQLYLVAEGYNNIQNIDPDLQQDLRAVIGFTTNQEELRAQTGVSDTWLVIGKESRDEQQLTIEQNWLYGLKTNRYALVLQFTVKGQFPPLNFSPGIYLDATLVYFPSALPYRAIVKDYNIIRPIDNVNIKTFAGWQQVAGYETILNSRLPFRSEMPLVIASLTPVFYQKQWWLQDSEGCLCKISASYTNIWQLIAISGGDPVNMAVIGRENEYRPIGVWHQNNYKSI</sequence>
<dbReference type="GO" id="GO:0008270">
    <property type="term" value="F:zinc ion binding"/>
    <property type="evidence" value="ECO:0007669"/>
    <property type="project" value="UniProtKB-KW"/>
</dbReference>